<dbReference type="OrthoDB" id="271206at2759"/>
<evidence type="ECO:0000313" key="2">
    <source>
        <dbReference type="Proteomes" id="UP000015354"/>
    </source>
</evidence>
<name>S9VIB4_9TRYP</name>
<keyword evidence="2" id="KW-1185">Reference proteome</keyword>
<comment type="caution">
    <text evidence="1">The sequence shown here is derived from an EMBL/GenBank/DDBJ whole genome shotgun (WGS) entry which is preliminary data.</text>
</comment>
<proteinExistence type="predicted"/>
<accession>S9VIB4</accession>
<gene>
    <name evidence="1" type="ORF">STCU_08014</name>
</gene>
<dbReference type="EMBL" id="ATMH01008014">
    <property type="protein sequence ID" value="EPY22945.1"/>
    <property type="molecule type" value="Genomic_DNA"/>
</dbReference>
<evidence type="ECO:0000313" key="1">
    <source>
        <dbReference type="EMBL" id="EPY22945.1"/>
    </source>
</evidence>
<dbReference type="AlphaFoldDB" id="S9VIB4"/>
<protein>
    <submittedName>
        <fullName evidence="1">Uncharacterized protein</fullName>
    </submittedName>
</protein>
<dbReference type="Proteomes" id="UP000015354">
    <property type="component" value="Unassembled WGS sequence"/>
</dbReference>
<sequence length="398" mass="46102">MTEFKKLTALLEKANEDFQALTDYLVDSQQGAVDALHDRMPVLHDARNEVERLLVDAIPRFRKMIAKARETNPNMQIYNESMCKKIEHLFTAFCVVFCKVLNGSESEELVEALRVTLLDADSPIELDESPLFRQFDELYNAFVVQRAQAEEWHTRVAGALTDIVQFEREGRELVQAQEQQGRKQCVCETQQHYSEVVERLRVQAEAKWKQETDRRGAEHARLITASRAVAATGLSSFIETQVPHALQRRFVENMFHLVRALRTTPEDVHIRRLRNNNQQLMAHYGHPCLCLGEGRECLCAAVVAAAEVVWYRFGYVVRYTNTTVPSLQNQIEVHALEDVTLPCSHSVSAHQYQNMGFEDYGERLFELDEPDAMKDSDRWMIWYEEMQHMQQELEMYSA</sequence>
<organism evidence="1 2">
    <name type="scientific">Strigomonas culicis</name>
    <dbReference type="NCBI Taxonomy" id="28005"/>
    <lineage>
        <taxon>Eukaryota</taxon>
        <taxon>Discoba</taxon>
        <taxon>Euglenozoa</taxon>
        <taxon>Kinetoplastea</taxon>
        <taxon>Metakinetoplastina</taxon>
        <taxon>Trypanosomatida</taxon>
        <taxon>Trypanosomatidae</taxon>
        <taxon>Strigomonadinae</taxon>
        <taxon>Strigomonas</taxon>
    </lineage>
</organism>
<reference evidence="1 2" key="1">
    <citation type="journal article" date="2013" name="PLoS ONE">
        <title>Predicting the Proteins of Angomonas deanei, Strigomonas culicis and Their Respective Endosymbionts Reveals New Aspects of the Trypanosomatidae Family.</title>
        <authorList>
            <person name="Motta M.C."/>
            <person name="Martins A.C."/>
            <person name="de Souza S.S."/>
            <person name="Catta-Preta C.M."/>
            <person name="Silva R."/>
            <person name="Klein C.C."/>
            <person name="de Almeida L.G."/>
            <person name="de Lima Cunha O."/>
            <person name="Ciapina L.P."/>
            <person name="Brocchi M."/>
            <person name="Colabardini A.C."/>
            <person name="de Araujo Lima B."/>
            <person name="Machado C.R."/>
            <person name="de Almeida Soares C.M."/>
            <person name="Probst C.M."/>
            <person name="de Menezes C.B."/>
            <person name="Thompson C.E."/>
            <person name="Bartholomeu D.C."/>
            <person name="Gradia D.F."/>
            <person name="Pavoni D.P."/>
            <person name="Grisard E.C."/>
            <person name="Fantinatti-Garboggini F."/>
            <person name="Marchini F.K."/>
            <person name="Rodrigues-Luiz G.F."/>
            <person name="Wagner G."/>
            <person name="Goldman G.H."/>
            <person name="Fietto J.L."/>
            <person name="Elias M.C."/>
            <person name="Goldman M.H."/>
            <person name="Sagot M.F."/>
            <person name="Pereira M."/>
            <person name="Stoco P.H."/>
            <person name="de Mendonca-Neto R.P."/>
            <person name="Teixeira S.M."/>
            <person name="Maciel T.E."/>
            <person name="de Oliveira Mendes T.A."/>
            <person name="Urmenyi T.P."/>
            <person name="de Souza W."/>
            <person name="Schenkman S."/>
            <person name="de Vasconcelos A.T."/>
        </authorList>
    </citation>
    <scope>NUCLEOTIDE SEQUENCE [LARGE SCALE GENOMIC DNA]</scope>
</reference>